<dbReference type="InterPro" id="IPR028124">
    <property type="entry name" value="SMAP_dom"/>
</dbReference>
<feature type="region of interest" description="Disordered" evidence="3">
    <location>
        <begin position="1"/>
        <end position="31"/>
    </location>
</feature>
<dbReference type="Ensembl" id="ENSGMOT00000004766.2">
    <property type="protein sequence ID" value="ENSGMOP00000004626.2"/>
    <property type="gene ID" value="ENSGMOG00000004363.2"/>
</dbReference>
<gene>
    <name evidence="5" type="primary">C11orf58</name>
</gene>
<dbReference type="PANTHER" id="PTHR22175:SF0">
    <property type="entry name" value="SMALL ACIDIC PROTEIN"/>
    <property type="match status" value="1"/>
</dbReference>
<reference evidence="5" key="1">
    <citation type="submission" date="2025-08" db="UniProtKB">
        <authorList>
            <consortium name="Ensembl"/>
        </authorList>
    </citation>
    <scope>IDENTIFICATION</scope>
</reference>
<feature type="domain" description="Small acidic protein-like" evidence="4">
    <location>
        <begin position="24"/>
        <end position="100"/>
    </location>
</feature>
<dbReference type="PANTHER" id="PTHR22175">
    <property type="entry name" value="SMALL ACIDIC PROTEIN-RELATED"/>
    <property type="match status" value="1"/>
</dbReference>
<dbReference type="GeneTree" id="ENSGT00390000000687"/>
<accession>A0A8C4Z2Z1</accession>
<evidence type="ECO:0000256" key="2">
    <source>
        <dbReference type="ARBA" id="ARBA00016161"/>
    </source>
</evidence>
<feature type="region of interest" description="Disordered" evidence="3">
    <location>
        <begin position="104"/>
        <end position="170"/>
    </location>
</feature>
<dbReference type="OMA" id="WIFSHRC"/>
<comment type="similarity">
    <text evidence="1">Belongs to the SMAP family.</text>
</comment>
<evidence type="ECO:0000256" key="3">
    <source>
        <dbReference type="SAM" id="MobiDB-lite"/>
    </source>
</evidence>
<dbReference type="AlphaFoldDB" id="A0A8C4Z2Z1"/>
<evidence type="ECO:0000313" key="6">
    <source>
        <dbReference type="Proteomes" id="UP000694546"/>
    </source>
</evidence>
<protein>
    <recommendedName>
        <fullName evidence="2">Small acidic protein</fullName>
    </recommendedName>
</protein>
<evidence type="ECO:0000259" key="4">
    <source>
        <dbReference type="Pfam" id="PF15477"/>
    </source>
</evidence>
<proteinExistence type="inferred from homology"/>
<dbReference type="InterPro" id="IPR026714">
    <property type="entry name" value="SMAP"/>
</dbReference>
<feature type="compositionally biased region" description="Acidic residues" evidence="3">
    <location>
        <begin position="143"/>
        <end position="155"/>
    </location>
</feature>
<reference evidence="5" key="2">
    <citation type="submission" date="2025-09" db="UniProtKB">
        <authorList>
            <consortium name="Ensembl"/>
        </authorList>
    </citation>
    <scope>IDENTIFICATION</scope>
</reference>
<evidence type="ECO:0000313" key="5">
    <source>
        <dbReference type="Ensembl" id="ENSGMOP00000004626.2"/>
    </source>
</evidence>
<organism evidence="5 6">
    <name type="scientific">Gadus morhua</name>
    <name type="common">Atlantic cod</name>
    <dbReference type="NCBI Taxonomy" id="8049"/>
    <lineage>
        <taxon>Eukaryota</taxon>
        <taxon>Metazoa</taxon>
        <taxon>Chordata</taxon>
        <taxon>Craniata</taxon>
        <taxon>Vertebrata</taxon>
        <taxon>Euteleostomi</taxon>
        <taxon>Actinopterygii</taxon>
        <taxon>Neopterygii</taxon>
        <taxon>Teleostei</taxon>
        <taxon>Neoteleostei</taxon>
        <taxon>Acanthomorphata</taxon>
        <taxon>Zeiogadaria</taxon>
        <taxon>Gadariae</taxon>
        <taxon>Gadiformes</taxon>
        <taxon>Gadoidei</taxon>
        <taxon>Gadidae</taxon>
        <taxon>Gadus</taxon>
    </lineage>
</organism>
<sequence>MSSPESLRGTKRPVSPSHEGPTQWGAVDLGSDERKQKFLRLMGASKKEPTGRLVIGDHKSTSHFRSGTEDQKIRGELEEQYHQGMDGKLSGRNRRHCGLGFSEVRPLWGPGWPPAGGTVEGPAGPPGTASLPEPESPPSEPSQSEDEDDKDEDEDDKKSRSYKMAFVKST</sequence>
<keyword evidence="6" id="KW-1185">Reference proteome</keyword>
<dbReference type="Pfam" id="PF15477">
    <property type="entry name" value="SMAP"/>
    <property type="match status" value="1"/>
</dbReference>
<dbReference type="Proteomes" id="UP000694546">
    <property type="component" value="Chromosome 9"/>
</dbReference>
<evidence type="ECO:0000256" key="1">
    <source>
        <dbReference type="ARBA" id="ARBA00006502"/>
    </source>
</evidence>
<name>A0A8C4Z2Z1_GADMO</name>